<protein>
    <submittedName>
        <fullName evidence="1">Uncharacterized protein</fullName>
    </submittedName>
</protein>
<evidence type="ECO:0000313" key="2">
    <source>
        <dbReference type="Proteomes" id="UP000075714"/>
    </source>
</evidence>
<accession>A0A150FXF5</accession>
<comment type="caution">
    <text evidence="1">The sequence shown here is derived from an EMBL/GenBank/DDBJ whole genome shotgun (WGS) entry which is preliminary data.</text>
</comment>
<name>A0A150FXF5_GONPE</name>
<evidence type="ECO:0000313" key="1">
    <source>
        <dbReference type="EMBL" id="KXZ42257.1"/>
    </source>
</evidence>
<dbReference type="EMBL" id="LSYV01000173">
    <property type="protein sequence ID" value="KXZ42257.1"/>
    <property type="molecule type" value="Genomic_DNA"/>
</dbReference>
<gene>
    <name evidence="1" type="ORF">GPECTOR_173g203</name>
</gene>
<dbReference type="AlphaFoldDB" id="A0A150FXF5"/>
<proteinExistence type="predicted"/>
<sequence>MQYDTLVIVEEDLIVHRHAVNVIARSVQEYVNDKEVGLISSIDVDNSVFGMHRLRWEAVRADMLDYFGVIKGGNYADIDLPPLVDKVRALFREKGHDPVELSQDQFLVKSLRKFLEAKFNGMEIVHDLRHKAEHLQYMGALMAQSLRDGAE</sequence>
<dbReference type="Proteomes" id="UP000075714">
    <property type="component" value="Unassembled WGS sequence"/>
</dbReference>
<keyword evidence="2" id="KW-1185">Reference proteome</keyword>
<organism evidence="1 2">
    <name type="scientific">Gonium pectorale</name>
    <name type="common">Green alga</name>
    <dbReference type="NCBI Taxonomy" id="33097"/>
    <lineage>
        <taxon>Eukaryota</taxon>
        <taxon>Viridiplantae</taxon>
        <taxon>Chlorophyta</taxon>
        <taxon>core chlorophytes</taxon>
        <taxon>Chlorophyceae</taxon>
        <taxon>CS clade</taxon>
        <taxon>Chlamydomonadales</taxon>
        <taxon>Volvocaceae</taxon>
        <taxon>Gonium</taxon>
    </lineage>
</organism>
<reference evidence="2" key="1">
    <citation type="journal article" date="2016" name="Nat. Commun.">
        <title>The Gonium pectorale genome demonstrates co-option of cell cycle regulation during the evolution of multicellularity.</title>
        <authorList>
            <person name="Hanschen E.R."/>
            <person name="Marriage T.N."/>
            <person name="Ferris P.J."/>
            <person name="Hamaji T."/>
            <person name="Toyoda A."/>
            <person name="Fujiyama A."/>
            <person name="Neme R."/>
            <person name="Noguchi H."/>
            <person name="Minakuchi Y."/>
            <person name="Suzuki M."/>
            <person name="Kawai-Toyooka H."/>
            <person name="Smith D.R."/>
            <person name="Sparks H."/>
            <person name="Anderson J."/>
            <person name="Bakaric R."/>
            <person name="Luria V."/>
            <person name="Karger A."/>
            <person name="Kirschner M.W."/>
            <person name="Durand P.M."/>
            <person name="Michod R.E."/>
            <person name="Nozaki H."/>
            <person name="Olson B.J."/>
        </authorList>
    </citation>
    <scope>NUCLEOTIDE SEQUENCE [LARGE SCALE GENOMIC DNA]</scope>
    <source>
        <strain evidence="2">NIES-2863</strain>
    </source>
</reference>